<gene>
    <name evidence="1" type="ORF">METZ01_LOCUS187929</name>
</gene>
<protein>
    <submittedName>
        <fullName evidence="1">Uncharacterized protein</fullName>
    </submittedName>
</protein>
<sequence length="77" mass="8410">GGDLAAKLGADRLNLTLSGQNLWKVWRAQSEAFGHKIVDSEVRDSGYTSTSPGGISAYTQDGFPIFKRFLATMRVTF</sequence>
<proteinExistence type="predicted"/>
<feature type="non-terminal residue" evidence="1">
    <location>
        <position position="1"/>
    </location>
</feature>
<dbReference type="EMBL" id="UINC01038283">
    <property type="protein sequence ID" value="SVB35075.1"/>
    <property type="molecule type" value="Genomic_DNA"/>
</dbReference>
<evidence type="ECO:0000313" key="1">
    <source>
        <dbReference type="EMBL" id="SVB35075.1"/>
    </source>
</evidence>
<organism evidence="1">
    <name type="scientific">marine metagenome</name>
    <dbReference type="NCBI Taxonomy" id="408172"/>
    <lineage>
        <taxon>unclassified sequences</taxon>
        <taxon>metagenomes</taxon>
        <taxon>ecological metagenomes</taxon>
    </lineage>
</organism>
<name>A0A382D9X3_9ZZZZ</name>
<accession>A0A382D9X3</accession>
<reference evidence="1" key="1">
    <citation type="submission" date="2018-05" db="EMBL/GenBank/DDBJ databases">
        <authorList>
            <person name="Lanie J.A."/>
            <person name="Ng W.-L."/>
            <person name="Kazmierczak K.M."/>
            <person name="Andrzejewski T.M."/>
            <person name="Davidsen T.M."/>
            <person name="Wayne K.J."/>
            <person name="Tettelin H."/>
            <person name="Glass J.I."/>
            <person name="Rusch D."/>
            <person name="Podicherti R."/>
            <person name="Tsui H.-C.T."/>
            <person name="Winkler M.E."/>
        </authorList>
    </citation>
    <scope>NUCLEOTIDE SEQUENCE</scope>
</reference>
<dbReference type="AlphaFoldDB" id="A0A382D9X3"/>